<dbReference type="InterPro" id="IPR043502">
    <property type="entry name" value="DNA/RNA_pol_sf"/>
</dbReference>
<comment type="similarity">
    <text evidence="1">Belongs to the beta type-B retroviral polymerase family. HERV class-II K(HML-2) pol subfamily.</text>
</comment>
<protein>
    <recommendedName>
        <fullName evidence="10">Gypsy retrotransposon integrase-like protein 1</fullName>
        <ecNumber evidence="2">3.1.26.4</ecNumber>
    </recommendedName>
</protein>
<dbReference type="Pfam" id="PF17921">
    <property type="entry name" value="Integrase_H2C2"/>
    <property type="match status" value="1"/>
</dbReference>
<dbReference type="Gene3D" id="3.10.10.10">
    <property type="entry name" value="HIV Type 1 Reverse Transcriptase, subunit A, domain 1"/>
    <property type="match status" value="1"/>
</dbReference>
<dbReference type="EC" id="3.1.26.4" evidence="2"/>
<dbReference type="InterPro" id="IPR043128">
    <property type="entry name" value="Rev_trsase/Diguanyl_cyclase"/>
</dbReference>
<keyword evidence="15" id="KW-1185">Reference proteome</keyword>
<dbReference type="InterPro" id="IPR050951">
    <property type="entry name" value="Retrovirus_Pol_polyprotein"/>
</dbReference>
<reference evidence="14" key="3">
    <citation type="submission" date="2025-09" db="UniProtKB">
        <authorList>
            <consortium name="Ensembl"/>
        </authorList>
    </citation>
    <scope>IDENTIFICATION</scope>
    <source>
        <strain evidence="14">Hd-rR</strain>
    </source>
</reference>
<dbReference type="Gene3D" id="3.30.420.10">
    <property type="entry name" value="Ribonuclease H-like superfamily/Ribonuclease H"/>
    <property type="match status" value="1"/>
</dbReference>
<evidence type="ECO:0000256" key="5">
    <source>
        <dbReference type="ARBA" id="ARBA00022695"/>
    </source>
</evidence>
<dbReference type="Pfam" id="PF22938">
    <property type="entry name" value="Integrase_p58_C"/>
    <property type="match status" value="1"/>
</dbReference>
<evidence type="ECO:0000256" key="2">
    <source>
        <dbReference type="ARBA" id="ARBA00012180"/>
    </source>
</evidence>
<dbReference type="PROSITE" id="PS50878">
    <property type="entry name" value="RT_POL"/>
    <property type="match status" value="1"/>
</dbReference>
<accession>A0A3B3HIN5</accession>
<evidence type="ECO:0000313" key="14">
    <source>
        <dbReference type="Ensembl" id="ENSORLP00000031593.1"/>
    </source>
</evidence>
<evidence type="ECO:0000256" key="10">
    <source>
        <dbReference type="ARBA" id="ARBA00039658"/>
    </source>
</evidence>
<name>A0A3B3HIN5_ORYLA</name>
<dbReference type="InterPro" id="IPR036397">
    <property type="entry name" value="RNaseH_sf"/>
</dbReference>
<keyword evidence="4" id="KW-0808">Transferase</keyword>
<evidence type="ECO:0000256" key="8">
    <source>
        <dbReference type="ARBA" id="ARBA00022801"/>
    </source>
</evidence>
<feature type="compositionally biased region" description="Basic residues" evidence="11">
    <location>
        <begin position="35"/>
        <end position="44"/>
    </location>
</feature>
<dbReference type="Bgee" id="ENSORLG00000029791">
    <property type="expression patterns" value="Expressed in blastula and 2 other cell types or tissues"/>
</dbReference>
<dbReference type="GeneTree" id="ENSGT01050000244855"/>
<feature type="domain" description="Reverse transcriptase" evidence="12">
    <location>
        <begin position="578"/>
        <end position="699"/>
    </location>
</feature>
<evidence type="ECO:0000256" key="11">
    <source>
        <dbReference type="SAM" id="MobiDB-lite"/>
    </source>
</evidence>
<dbReference type="InParanoid" id="A0A3B3HIN5"/>
<dbReference type="PANTHER" id="PTHR37984:SF15">
    <property type="entry name" value="INTEGRASE CATALYTIC DOMAIN-CONTAINING PROTEIN"/>
    <property type="match status" value="1"/>
</dbReference>
<dbReference type="GO" id="GO:0003676">
    <property type="term" value="F:nucleic acid binding"/>
    <property type="evidence" value="ECO:0007669"/>
    <property type="project" value="InterPro"/>
</dbReference>
<reference evidence="14" key="2">
    <citation type="submission" date="2025-08" db="UniProtKB">
        <authorList>
            <consortium name="Ensembl"/>
        </authorList>
    </citation>
    <scope>IDENTIFICATION</scope>
    <source>
        <strain evidence="14">Hd-rR</strain>
    </source>
</reference>
<dbReference type="Pfam" id="PF00665">
    <property type="entry name" value="rve"/>
    <property type="match status" value="1"/>
</dbReference>
<dbReference type="GO" id="GO:0015074">
    <property type="term" value="P:DNA integration"/>
    <property type="evidence" value="ECO:0007669"/>
    <property type="project" value="InterPro"/>
</dbReference>
<keyword evidence="8" id="KW-0378">Hydrolase</keyword>
<dbReference type="InterPro" id="IPR054465">
    <property type="entry name" value="Integrase_p58-like_C"/>
</dbReference>
<dbReference type="Gene3D" id="1.10.340.70">
    <property type="match status" value="1"/>
</dbReference>
<evidence type="ECO:0000256" key="6">
    <source>
        <dbReference type="ARBA" id="ARBA00022722"/>
    </source>
</evidence>
<dbReference type="PANTHER" id="PTHR37984">
    <property type="entry name" value="PROTEIN CBG26694"/>
    <property type="match status" value="1"/>
</dbReference>
<dbReference type="InterPro" id="IPR001584">
    <property type="entry name" value="Integrase_cat-core"/>
</dbReference>
<dbReference type="GO" id="GO:0004523">
    <property type="term" value="F:RNA-DNA hybrid ribonuclease activity"/>
    <property type="evidence" value="ECO:0007669"/>
    <property type="project" value="UniProtKB-EC"/>
</dbReference>
<dbReference type="Ensembl" id="ENSORLT00000043660.1">
    <property type="protein sequence ID" value="ENSORLP00000031593.1"/>
    <property type="gene ID" value="ENSORLG00000029791.1"/>
</dbReference>
<evidence type="ECO:0000259" key="13">
    <source>
        <dbReference type="PROSITE" id="PS50994"/>
    </source>
</evidence>
<evidence type="ECO:0000256" key="9">
    <source>
        <dbReference type="ARBA" id="ARBA00022918"/>
    </source>
</evidence>
<feature type="domain" description="Integrase catalytic" evidence="13">
    <location>
        <begin position="192"/>
        <end position="350"/>
    </location>
</feature>
<dbReference type="GO" id="GO:0006508">
    <property type="term" value="P:proteolysis"/>
    <property type="evidence" value="ECO:0007669"/>
    <property type="project" value="UniProtKB-KW"/>
</dbReference>
<dbReference type="CDD" id="cd01647">
    <property type="entry name" value="RT_LTR"/>
    <property type="match status" value="1"/>
</dbReference>
<dbReference type="FunFam" id="3.10.10.10:FF:000007">
    <property type="entry name" value="Retrovirus-related Pol polyprotein from transposon 17.6-like Protein"/>
    <property type="match status" value="1"/>
</dbReference>
<dbReference type="Proteomes" id="UP000001038">
    <property type="component" value="Chromosome 15"/>
</dbReference>
<feature type="region of interest" description="Disordered" evidence="11">
    <location>
        <begin position="18"/>
        <end position="46"/>
    </location>
</feature>
<dbReference type="FunFam" id="1.10.340.70:FF:000001">
    <property type="entry name" value="Retrovirus-related Pol polyprotein from transposon gypsy-like Protein"/>
    <property type="match status" value="1"/>
</dbReference>
<reference evidence="14 15" key="1">
    <citation type="journal article" date="2007" name="Nature">
        <title>The medaka draft genome and insights into vertebrate genome evolution.</title>
        <authorList>
            <person name="Kasahara M."/>
            <person name="Naruse K."/>
            <person name="Sasaki S."/>
            <person name="Nakatani Y."/>
            <person name="Qu W."/>
            <person name="Ahsan B."/>
            <person name="Yamada T."/>
            <person name="Nagayasu Y."/>
            <person name="Doi K."/>
            <person name="Kasai Y."/>
            <person name="Jindo T."/>
            <person name="Kobayashi D."/>
            <person name="Shimada A."/>
            <person name="Toyoda A."/>
            <person name="Kuroki Y."/>
            <person name="Fujiyama A."/>
            <person name="Sasaki T."/>
            <person name="Shimizu A."/>
            <person name="Asakawa S."/>
            <person name="Shimizu N."/>
            <person name="Hashimoto S."/>
            <person name="Yang J."/>
            <person name="Lee Y."/>
            <person name="Matsushima K."/>
            <person name="Sugano S."/>
            <person name="Sakaizumi M."/>
            <person name="Narita T."/>
            <person name="Ohishi K."/>
            <person name="Haga S."/>
            <person name="Ohta F."/>
            <person name="Nomoto H."/>
            <person name="Nogata K."/>
            <person name="Morishita T."/>
            <person name="Endo T."/>
            <person name="Shin-I T."/>
            <person name="Takeda H."/>
            <person name="Morishita S."/>
            <person name="Kohara Y."/>
        </authorList>
    </citation>
    <scope>NUCLEOTIDE SEQUENCE [LARGE SCALE GENOMIC DNA]</scope>
    <source>
        <strain evidence="14 15">Hd-rR</strain>
    </source>
</reference>
<evidence type="ECO:0000256" key="4">
    <source>
        <dbReference type="ARBA" id="ARBA00022679"/>
    </source>
</evidence>
<keyword evidence="6" id="KW-0540">Nuclease</keyword>
<sequence length="699" mass="79894">MKPKICAVVTRSQTKAGLEPLPDLHSDLCEGGSKGPRKSRRQRRIDKITGTDSDVKVYPEPVSVNWDIPNDISFLQMSDPSLSWLYKQVENGEGKQGSGLRFLVENDILYATGEAGKRLVVPVSCRPLVLHLAHTIPWAGHLGQQKTYMRLGSRFFWPTMFKDVKQYCSTCPDCQVTSHIKVRQAPLHPLPVIGTPFRRIAMDVVGPLEKSSSGYKYILVICDYATRFPEAFPLRSIKTPKIISALVQLFSRVGVPDEIITDQATNFTSGTMKQLQKELGIKGIRTTPYHPQTDGLVERFNQTLKQMLRKFVADTGRDWDKWLPFVLFAYREVPQASTGFSPFELLYGWPVQGPLDLLRKEWEATKKPVPEGILSYVLQMRERLEKYQDEAQVNLERAQQDQKYWYDKRARQREFKPGEMVLILLPTSSNKLLAKWQGPYEVLRRTGPVTYEVAHPDKGKASQVYHINLLKAWKERDSAQVLLVRQANEDDGESETNLHQLLQPKTPRLEHLTLAHQQALQRLLQEMPGLFRDGPGQTTLIKHTIRLQRPETPPIRQRPYRIPERLVGVLKDEIQRMLDLGVIEPSRSEWSSPMVMVPKKDGSQRPCIDFRKVNAVSCFDAYPMPRIDDLVERVGTAKYITTLDLCKGYWQIPLDETSKQYTAFCAPTGLYHFTVMPFGLHGAPATFQRLMDAVLRGFE</sequence>
<dbReference type="GO" id="GO:0008233">
    <property type="term" value="F:peptidase activity"/>
    <property type="evidence" value="ECO:0007669"/>
    <property type="project" value="UniProtKB-KW"/>
</dbReference>
<evidence type="ECO:0000256" key="1">
    <source>
        <dbReference type="ARBA" id="ARBA00010879"/>
    </source>
</evidence>
<keyword evidence="7" id="KW-0255">Endonuclease</keyword>
<dbReference type="FunFam" id="3.30.420.10:FF:000032">
    <property type="entry name" value="Retrovirus-related Pol polyprotein from transposon 297-like Protein"/>
    <property type="match status" value="1"/>
</dbReference>
<organism evidence="14 15">
    <name type="scientific">Oryzias latipes</name>
    <name type="common">Japanese rice fish</name>
    <name type="synonym">Japanese killifish</name>
    <dbReference type="NCBI Taxonomy" id="8090"/>
    <lineage>
        <taxon>Eukaryota</taxon>
        <taxon>Metazoa</taxon>
        <taxon>Chordata</taxon>
        <taxon>Craniata</taxon>
        <taxon>Vertebrata</taxon>
        <taxon>Euteleostomi</taxon>
        <taxon>Actinopterygii</taxon>
        <taxon>Neopterygii</taxon>
        <taxon>Teleostei</taxon>
        <taxon>Neoteleostei</taxon>
        <taxon>Acanthomorphata</taxon>
        <taxon>Ovalentaria</taxon>
        <taxon>Atherinomorphae</taxon>
        <taxon>Beloniformes</taxon>
        <taxon>Adrianichthyidae</taxon>
        <taxon>Oryziinae</taxon>
        <taxon>Oryzias</taxon>
    </lineage>
</organism>
<dbReference type="InterPro" id="IPR041588">
    <property type="entry name" value="Integrase_H2C2"/>
</dbReference>
<dbReference type="Gene3D" id="3.30.70.270">
    <property type="match status" value="1"/>
</dbReference>
<evidence type="ECO:0000259" key="12">
    <source>
        <dbReference type="PROSITE" id="PS50878"/>
    </source>
</evidence>
<proteinExistence type="inferred from homology"/>
<evidence type="ECO:0000256" key="7">
    <source>
        <dbReference type="ARBA" id="ARBA00022759"/>
    </source>
</evidence>
<dbReference type="PROSITE" id="PS50994">
    <property type="entry name" value="INTEGRASE"/>
    <property type="match status" value="1"/>
</dbReference>
<dbReference type="AlphaFoldDB" id="A0A3B3HIN5"/>
<keyword evidence="3" id="KW-0645">Protease</keyword>
<dbReference type="InterPro" id="IPR000477">
    <property type="entry name" value="RT_dom"/>
</dbReference>
<dbReference type="SUPFAM" id="SSF56672">
    <property type="entry name" value="DNA/RNA polymerases"/>
    <property type="match status" value="1"/>
</dbReference>
<keyword evidence="5" id="KW-0548">Nucleotidyltransferase</keyword>
<dbReference type="Pfam" id="PF00078">
    <property type="entry name" value="RVT_1"/>
    <property type="match status" value="1"/>
</dbReference>
<keyword evidence="9" id="KW-0695">RNA-directed DNA polymerase</keyword>
<dbReference type="GO" id="GO:0003964">
    <property type="term" value="F:RNA-directed DNA polymerase activity"/>
    <property type="evidence" value="ECO:0007669"/>
    <property type="project" value="UniProtKB-KW"/>
</dbReference>
<dbReference type="InterPro" id="IPR012337">
    <property type="entry name" value="RNaseH-like_sf"/>
</dbReference>
<evidence type="ECO:0000256" key="3">
    <source>
        <dbReference type="ARBA" id="ARBA00022670"/>
    </source>
</evidence>
<dbReference type="SUPFAM" id="SSF53098">
    <property type="entry name" value="Ribonuclease H-like"/>
    <property type="match status" value="1"/>
</dbReference>
<evidence type="ECO:0000313" key="15">
    <source>
        <dbReference type="Proteomes" id="UP000001038"/>
    </source>
</evidence>